<dbReference type="KEGG" id="vg:26634121"/>
<dbReference type="InterPro" id="IPR035421">
    <property type="entry name" value="Terminase_6C"/>
</dbReference>
<name>A0A0B5HED7_9CAUD</name>
<dbReference type="GO" id="GO:0005524">
    <property type="term" value="F:ATP binding"/>
    <property type="evidence" value="ECO:0007669"/>
    <property type="project" value="UniProtKB-KW"/>
</dbReference>
<evidence type="ECO:0000256" key="1">
    <source>
        <dbReference type="ARBA" id="ARBA00022612"/>
    </source>
</evidence>
<dbReference type="InterPro" id="IPR014001">
    <property type="entry name" value="Helicase_ATP-bd"/>
</dbReference>
<keyword evidence="7" id="KW-1185">Reference proteome</keyword>
<dbReference type="Gene3D" id="3.40.50.300">
    <property type="entry name" value="P-loop containing nucleotide triphosphate hydrolases"/>
    <property type="match status" value="1"/>
</dbReference>
<feature type="domain" description="Helicase ATP-binding" evidence="5">
    <location>
        <begin position="52"/>
        <end position="198"/>
    </location>
</feature>
<dbReference type="InterPro" id="IPR052380">
    <property type="entry name" value="Viral_DNA_packaging_terminase"/>
</dbReference>
<organism evidence="6 7">
    <name type="scientific">Vibrio phage phi 3</name>
    <dbReference type="NCBI Taxonomy" id="1589298"/>
    <lineage>
        <taxon>Viruses</taxon>
        <taxon>Duplodnaviria</taxon>
        <taxon>Heunggongvirae</taxon>
        <taxon>Uroviricota</taxon>
        <taxon>Caudoviricetes</taxon>
        <taxon>Demerecviridae</taxon>
        <taxon>Ermolyevavirinae</taxon>
        <taxon>Jesfedecavirus</taxon>
        <taxon>Jesfedecavirus phi3</taxon>
    </lineage>
</organism>
<evidence type="ECO:0000256" key="4">
    <source>
        <dbReference type="ARBA" id="ARBA00023219"/>
    </source>
</evidence>
<dbReference type="Pfam" id="PF03237">
    <property type="entry name" value="Terminase_6N"/>
    <property type="match status" value="1"/>
</dbReference>
<dbReference type="Proteomes" id="UP000031804">
    <property type="component" value="Segment"/>
</dbReference>
<dbReference type="PANTHER" id="PTHR39184">
    <property type="match status" value="1"/>
</dbReference>
<dbReference type="SUPFAM" id="SSF52540">
    <property type="entry name" value="P-loop containing nucleoside triphosphate hydrolases"/>
    <property type="match status" value="1"/>
</dbReference>
<proteinExistence type="predicted"/>
<protein>
    <submittedName>
        <fullName evidence="6">Terminase large subunit</fullName>
    </submittedName>
</protein>
<evidence type="ECO:0000259" key="5">
    <source>
        <dbReference type="PROSITE" id="PS51192"/>
    </source>
</evidence>
<keyword evidence="3" id="KW-0067">ATP-binding</keyword>
<dbReference type="Pfam" id="PF17289">
    <property type="entry name" value="Terminase_6C"/>
    <property type="match status" value="1"/>
</dbReference>
<gene>
    <name evidence="6" type="ORF">SBVP3_00143</name>
</gene>
<dbReference type="PANTHER" id="PTHR39184:SF1">
    <property type="entry name" value="PBSX PHAGE TERMINASE LARGE SUBUNIT"/>
    <property type="match status" value="1"/>
</dbReference>
<evidence type="ECO:0000256" key="3">
    <source>
        <dbReference type="ARBA" id="ARBA00022840"/>
    </source>
</evidence>
<sequence>MYCSREYINCEYIEDFDIDTRFFKLPVNPFVDLLKADNGSPIILNKPQIAIINAINDPRHRFVVACVSRRVGKSFVSFALAFLKALEPNSKVLIVAPNYSLAEIGWTEIKKYIKYFNLDTEKENAKDREIVLSNGTLIKLASAERADSAVGRSYDLIVFDEAALSDKGGKAFMVALRPTLDKPNSKAIFISTPRGSNYFKTFFEQGKSTDPKLANWVAIHGTWRDNPRASLEDIEQARVTNSDEFFRQEYEADFSVFQGRIYTAFSFDRHFLDLSEMDFSDTTRFETIMGIDHGFRDPTASVVIKYDLEDDIFYVVSEYELNSKTTRVHAERFQRDIDKWDIDMIFCDSAAAQFRADLAGEYDIASMSAKKDINQGINYVASLLEQDKIIVSHACPKLREMFINYRWDPKSDNTGKEKPDHNGYSHLADALRYAIYTYCR</sequence>
<keyword evidence="1" id="KW-1188">Viral release from host cell</keyword>
<accession>A0A0B5HED7</accession>
<dbReference type="InterPro" id="IPR027417">
    <property type="entry name" value="P-loop_NTPase"/>
</dbReference>
<dbReference type="Gene3D" id="3.30.420.280">
    <property type="match status" value="1"/>
</dbReference>
<dbReference type="GeneID" id="26634121"/>
<dbReference type="PROSITE" id="PS51192">
    <property type="entry name" value="HELICASE_ATP_BIND_1"/>
    <property type="match status" value="1"/>
</dbReference>
<evidence type="ECO:0000256" key="2">
    <source>
        <dbReference type="ARBA" id="ARBA00022741"/>
    </source>
</evidence>
<keyword evidence="4" id="KW-0231">Viral genome packaging</keyword>
<reference evidence="6 7" key="1">
    <citation type="submission" date="2014-12" db="EMBL/GenBank/DDBJ databases">
        <title>Complete genome sequences of three Vibrio cholerae specific bacteriophages.</title>
        <authorList>
            <person name="Bhandare S.G."/>
            <person name="Warry A."/>
            <person name="Emes R.D."/>
            <person name="Hooton S.P.T."/>
            <person name="Barrow P.A."/>
            <person name="Atterbury R.J."/>
        </authorList>
    </citation>
    <scope>NUCLEOTIDE SEQUENCE [LARGE SCALE GENOMIC DNA]</scope>
</reference>
<dbReference type="EMBL" id="KP280063">
    <property type="protein sequence ID" value="AJF40910.1"/>
    <property type="molecule type" value="Genomic_DNA"/>
</dbReference>
<dbReference type="OrthoDB" id="3251at10239"/>
<evidence type="ECO:0000313" key="7">
    <source>
        <dbReference type="Proteomes" id="UP000031804"/>
    </source>
</evidence>
<dbReference type="RefSeq" id="YP_009207608.1">
    <property type="nucleotide sequence ID" value="NC_028895.1"/>
</dbReference>
<keyword evidence="2" id="KW-0547">Nucleotide-binding</keyword>
<evidence type="ECO:0000313" key="6">
    <source>
        <dbReference type="EMBL" id="AJF40910.1"/>
    </source>
</evidence>